<evidence type="ECO:0000256" key="7">
    <source>
        <dbReference type="ARBA" id="ARBA00023136"/>
    </source>
</evidence>
<comment type="similarity">
    <text evidence="8 9">Belongs to the TRAP transporter small permease family.</text>
</comment>
<feature type="domain" description="Tripartite ATP-independent periplasmic transporters DctQ component" evidence="10">
    <location>
        <begin position="35"/>
        <end position="163"/>
    </location>
</feature>
<evidence type="ECO:0000256" key="3">
    <source>
        <dbReference type="ARBA" id="ARBA00022475"/>
    </source>
</evidence>
<comment type="subcellular location">
    <subcellularLocation>
        <location evidence="1 9">Cell inner membrane</location>
        <topology evidence="1 9">Multi-pass membrane protein</topology>
    </subcellularLocation>
</comment>
<keyword evidence="2 9" id="KW-0813">Transport</keyword>
<dbReference type="PANTHER" id="PTHR35011">
    <property type="entry name" value="2,3-DIKETO-L-GULONATE TRAP TRANSPORTER SMALL PERMEASE PROTEIN YIAM"/>
    <property type="match status" value="1"/>
</dbReference>
<protein>
    <recommendedName>
        <fullName evidence="9">TRAP transporter small permease protein</fullName>
    </recommendedName>
</protein>
<evidence type="ECO:0000313" key="11">
    <source>
        <dbReference type="EMBL" id="SOC26331.1"/>
    </source>
</evidence>
<dbReference type="EMBL" id="OBML01000016">
    <property type="protein sequence ID" value="SOC26331.1"/>
    <property type="molecule type" value="Genomic_DNA"/>
</dbReference>
<dbReference type="OrthoDB" id="2877624at2"/>
<dbReference type="InterPro" id="IPR055348">
    <property type="entry name" value="DctQ"/>
</dbReference>
<dbReference type="Proteomes" id="UP000219331">
    <property type="component" value="Unassembled WGS sequence"/>
</dbReference>
<dbReference type="RefSeq" id="WP_097176570.1">
    <property type="nucleotide sequence ID" value="NZ_JAJGNR010000003.1"/>
</dbReference>
<gene>
    <name evidence="11" type="ORF">SAMN05421512_11620</name>
</gene>
<evidence type="ECO:0000256" key="6">
    <source>
        <dbReference type="ARBA" id="ARBA00022989"/>
    </source>
</evidence>
<feature type="transmembrane region" description="Helical" evidence="9">
    <location>
        <begin position="102"/>
        <end position="119"/>
    </location>
</feature>
<evidence type="ECO:0000259" key="10">
    <source>
        <dbReference type="Pfam" id="PF04290"/>
    </source>
</evidence>
<sequence>MSPTADKEGRPQRRPFAHGLERLLSAASGALLLALTLVTCIDVVARYWFNAPLAGAYELTEIFLASLVFLALPVTTGRGEHVEVDLLDAVAGGRITRAARPLTGLLVALVLAVFSWRLFLHGQRLAEDGAVSDSLSLPLAPVAFLAAAGCALACLAAALRALRPDASRRDPT</sequence>
<dbReference type="Pfam" id="PF04290">
    <property type="entry name" value="DctQ"/>
    <property type="match status" value="1"/>
</dbReference>
<dbReference type="STRING" id="538381.GCA_001696535_04098"/>
<keyword evidence="6 9" id="KW-1133">Transmembrane helix</keyword>
<feature type="transmembrane region" description="Helical" evidence="9">
    <location>
        <begin position="23"/>
        <end position="48"/>
    </location>
</feature>
<keyword evidence="5 9" id="KW-0812">Transmembrane</keyword>
<dbReference type="InterPro" id="IPR007387">
    <property type="entry name" value="TRAP_DctQ"/>
</dbReference>
<evidence type="ECO:0000256" key="4">
    <source>
        <dbReference type="ARBA" id="ARBA00022519"/>
    </source>
</evidence>
<accession>A0A285TRQ9</accession>
<evidence type="ECO:0000256" key="8">
    <source>
        <dbReference type="ARBA" id="ARBA00038436"/>
    </source>
</evidence>
<keyword evidence="3" id="KW-1003">Cell membrane</keyword>
<keyword evidence="7 9" id="KW-0472">Membrane</keyword>
<feature type="transmembrane region" description="Helical" evidence="9">
    <location>
        <begin position="54"/>
        <end position="72"/>
    </location>
</feature>
<evidence type="ECO:0000256" key="9">
    <source>
        <dbReference type="RuleBase" id="RU369079"/>
    </source>
</evidence>
<name>A0A285TRQ9_9HYPH</name>
<evidence type="ECO:0000256" key="2">
    <source>
        <dbReference type="ARBA" id="ARBA00022448"/>
    </source>
</evidence>
<proteinExistence type="inferred from homology"/>
<evidence type="ECO:0000313" key="12">
    <source>
        <dbReference type="Proteomes" id="UP000219331"/>
    </source>
</evidence>
<organism evidence="11 12">
    <name type="scientific">Stappia indica</name>
    <dbReference type="NCBI Taxonomy" id="538381"/>
    <lineage>
        <taxon>Bacteria</taxon>
        <taxon>Pseudomonadati</taxon>
        <taxon>Pseudomonadota</taxon>
        <taxon>Alphaproteobacteria</taxon>
        <taxon>Hyphomicrobiales</taxon>
        <taxon>Stappiaceae</taxon>
        <taxon>Stappia</taxon>
    </lineage>
</organism>
<dbReference type="GO" id="GO:0022857">
    <property type="term" value="F:transmembrane transporter activity"/>
    <property type="evidence" value="ECO:0007669"/>
    <property type="project" value="UniProtKB-UniRule"/>
</dbReference>
<dbReference type="GO" id="GO:0005886">
    <property type="term" value="C:plasma membrane"/>
    <property type="evidence" value="ECO:0007669"/>
    <property type="project" value="UniProtKB-SubCell"/>
</dbReference>
<evidence type="ECO:0000256" key="1">
    <source>
        <dbReference type="ARBA" id="ARBA00004429"/>
    </source>
</evidence>
<comment type="function">
    <text evidence="9">Part of the tripartite ATP-independent periplasmic (TRAP) transport system.</text>
</comment>
<keyword evidence="4 9" id="KW-0997">Cell inner membrane</keyword>
<dbReference type="AlphaFoldDB" id="A0A285TRQ9"/>
<evidence type="ECO:0000256" key="5">
    <source>
        <dbReference type="ARBA" id="ARBA00022692"/>
    </source>
</evidence>
<comment type="subunit">
    <text evidence="9">The complex comprises the extracytoplasmic solute receptor protein and the two transmembrane proteins.</text>
</comment>
<reference evidence="11 12" key="1">
    <citation type="submission" date="2017-08" db="EMBL/GenBank/DDBJ databases">
        <authorList>
            <person name="de Groot N.N."/>
        </authorList>
    </citation>
    <scope>NUCLEOTIDE SEQUENCE [LARGE SCALE GENOMIC DNA]</scope>
    <source>
        <strain evidence="11 12">USBA 352</strain>
    </source>
</reference>
<dbReference type="GO" id="GO:0015740">
    <property type="term" value="P:C4-dicarboxylate transport"/>
    <property type="evidence" value="ECO:0007669"/>
    <property type="project" value="TreeGrafter"/>
</dbReference>
<feature type="transmembrane region" description="Helical" evidence="9">
    <location>
        <begin position="139"/>
        <end position="159"/>
    </location>
</feature>
<keyword evidence="12" id="KW-1185">Reference proteome</keyword>
<dbReference type="PANTHER" id="PTHR35011:SF10">
    <property type="entry name" value="TRAP TRANSPORTER SMALL PERMEASE PROTEIN"/>
    <property type="match status" value="1"/>
</dbReference>